<accession>A0A5Q3QA13</accession>
<dbReference type="RefSeq" id="WP_154077789.1">
    <property type="nucleotide sequence ID" value="NZ_CP045929.1"/>
</dbReference>
<name>A0A5Q3QA13_9PSEU</name>
<dbReference type="AlphaFoldDB" id="A0A5Q3QA13"/>
<dbReference type="Pfam" id="PF05331">
    <property type="entry name" value="DUF742"/>
    <property type="match status" value="1"/>
</dbReference>
<evidence type="ECO:0000313" key="2">
    <source>
        <dbReference type="EMBL" id="QGK71213.1"/>
    </source>
</evidence>
<gene>
    <name evidence="2" type="ORF">GIY23_18305</name>
</gene>
<keyword evidence="3" id="KW-1185">Reference proteome</keyword>
<dbReference type="EMBL" id="CP045929">
    <property type="protein sequence ID" value="QGK71213.1"/>
    <property type="molecule type" value="Genomic_DNA"/>
</dbReference>
<dbReference type="InterPro" id="IPR007995">
    <property type="entry name" value="DUF742"/>
</dbReference>
<organism evidence="2 3">
    <name type="scientific">Allosaccharopolyspora coralli</name>
    <dbReference type="NCBI Taxonomy" id="2665642"/>
    <lineage>
        <taxon>Bacteria</taxon>
        <taxon>Bacillati</taxon>
        <taxon>Actinomycetota</taxon>
        <taxon>Actinomycetes</taxon>
        <taxon>Pseudonocardiales</taxon>
        <taxon>Pseudonocardiaceae</taxon>
        <taxon>Allosaccharopolyspora</taxon>
    </lineage>
</organism>
<dbReference type="Proteomes" id="UP000371041">
    <property type="component" value="Chromosome"/>
</dbReference>
<proteinExistence type="predicted"/>
<evidence type="ECO:0000313" key="3">
    <source>
        <dbReference type="Proteomes" id="UP000371041"/>
    </source>
</evidence>
<dbReference type="PANTHER" id="PTHR36221:SF1">
    <property type="entry name" value="DUF742 DOMAIN-CONTAINING PROTEIN"/>
    <property type="match status" value="1"/>
</dbReference>
<reference evidence="3" key="1">
    <citation type="submission" date="2019-11" db="EMBL/GenBank/DDBJ databases">
        <title>The complete genome sequence of Saccharopolyspora sp. E2A.</title>
        <authorList>
            <person name="Zhang G."/>
        </authorList>
    </citation>
    <scope>NUCLEOTIDE SEQUENCE [LARGE SCALE GENOMIC DNA]</scope>
    <source>
        <strain evidence="3">E2A</strain>
    </source>
</reference>
<feature type="compositionally biased region" description="Low complexity" evidence="1">
    <location>
        <begin position="35"/>
        <end position="47"/>
    </location>
</feature>
<feature type="region of interest" description="Disordered" evidence="1">
    <location>
        <begin position="35"/>
        <end position="76"/>
    </location>
</feature>
<dbReference type="PANTHER" id="PTHR36221">
    <property type="entry name" value="DUF742 DOMAIN-CONTAINING PROTEIN"/>
    <property type="match status" value="1"/>
</dbReference>
<sequence>MSTPLPGAQDDNRDDEIANILGNFTLGAGSRVRAAQAADRSAEAANRGDTQHEYPSSAHWSEPEFSSAVEAHTEEEPATAIRPYAWTGGRTRTKHILEVETLVSTSAVAASPGAGRLEHESVAELCREPRSVAEVGALLGVPIGVVKVLLGDMADLGLVSVHDTVSDNGSESHLFLMERVLSGLRRL</sequence>
<evidence type="ECO:0000256" key="1">
    <source>
        <dbReference type="SAM" id="MobiDB-lite"/>
    </source>
</evidence>
<dbReference type="KEGG" id="sace:GIY23_18305"/>
<protein>
    <submittedName>
        <fullName evidence="2">DUF742 domain-containing protein</fullName>
    </submittedName>
</protein>